<evidence type="ECO:0000313" key="1">
    <source>
        <dbReference type="EMBL" id="OIQ69936.1"/>
    </source>
</evidence>
<organism evidence="1">
    <name type="scientific">mine drainage metagenome</name>
    <dbReference type="NCBI Taxonomy" id="410659"/>
    <lineage>
        <taxon>unclassified sequences</taxon>
        <taxon>metagenomes</taxon>
        <taxon>ecological metagenomes</taxon>
    </lineage>
</organism>
<dbReference type="EMBL" id="MLJW01004453">
    <property type="protein sequence ID" value="OIQ69936.1"/>
    <property type="molecule type" value="Genomic_DNA"/>
</dbReference>
<dbReference type="InterPro" id="IPR021647">
    <property type="entry name" value="CusF_Ec"/>
</dbReference>
<proteinExistence type="predicted"/>
<dbReference type="Pfam" id="PF11604">
    <property type="entry name" value="CusF_Ec"/>
    <property type="match status" value="1"/>
</dbReference>
<accession>A0A1J5PGM7</accession>
<sequence length="124" mass="13145">MKKFLAPALIALPLVFSVPGFAQTMGQMNHSMPGMDMSGSATAMPTKTAAKSAMGEGMVKKVDKTKGTVTLTHGALPNGMPPMTMAYKVKDASLLDKLKAGQKIRFATDPADGNMTVTQIEWVK</sequence>
<reference evidence="1" key="1">
    <citation type="submission" date="2016-10" db="EMBL/GenBank/DDBJ databases">
        <title>Sequence of Gallionella enrichment culture.</title>
        <authorList>
            <person name="Poehlein A."/>
            <person name="Muehling M."/>
            <person name="Daniel R."/>
        </authorList>
    </citation>
    <scope>NUCLEOTIDE SEQUENCE</scope>
</reference>
<protein>
    <submittedName>
        <fullName evidence="1">Periplasmic copper-binding protein</fullName>
    </submittedName>
</protein>
<dbReference type="Gene3D" id="2.40.50.320">
    <property type="entry name" value="Copper binding periplasmic protein CusF"/>
    <property type="match status" value="1"/>
</dbReference>
<name>A0A1J5PGM7_9ZZZZ</name>
<gene>
    <name evidence="1" type="ORF">GALL_484560</name>
</gene>
<dbReference type="InterPro" id="IPR042230">
    <property type="entry name" value="CusF_sf"/>
</dbReference>
<dbReference type="AlphaFoldDB" id="A0A1J5PGM7"/>
<comment type="caution">
    <text evidence="1">The sequence shown here is derived from an EMBL/GenBank/DDBJ whole genome shotgun (WGS) entry which is preliminary data.</text>
</comment>